<keyword evidence="3" id="KW-1185">Reference proteome</keyword>
<dbReference type="InterPro" id="IPR023346">
    <property type="entry name" value="Lysozyme-like_dom_sf"/>
</dbReference>
<dbReference type="CDD" id="cd13399">
    <property type="entry name" value="Slt35-like"/>
    <property type="match status" value="1"/>
</dbReference>
<protein>
    <submittedName>
        <fullName evidence="2">Lytic transglycosylase domain-containing protein</fullName>
    </submittedName>
</protein>
<sequence>MGTPKKKYKNKSTTRKRFVGIGSICALLFLAIGIFMIAQTFNEQQIDRFLDGGISGYGNDEIPEQYYPIYQAAAEAYEIPWEVLPAIHRIETKFSTMDPMVSPVGAEGHMQFMPCTWHGWSHHSCDDAGAGEIPNTELKNPDTIEMNGGYGVDATGSGTADPWDERDAIFSTANFLAANGADEGDLESALYMYNRSDMYVEEVMAYYDIYTNDGYEIVDENE</sequence>
<evidence type="ECO:0000256" key="1">
    <source>
        <dbReference type="SAM" id="Phobius"/>
    </source>
</evidence>
<dbReference type="Gene3D" id="1.10.530.10">
    <property type="match status" value="1"/>
</dbReference>
<dbReference type="RefSeq" id="WP_200128142.1">
    <property type="nucleotide sequence ID" value="NZ_CP054705.1"/>
</dbReference>
<dbReference type="Proteomes" id="UP000595823">
    <property type="component" value="Chromosome"/>
</dbReference>
<gene>
    <name evidence="2" type="ORF">HUG15_07850</name>
</gene>
<dbReference type="KEGG" id="scia:HUG15_07850"/>
<name>A0A7T6Z218_9BACI</name>
<proteinExistence type="predicted"/>
<evidence type="ECO:0000313" key="2">
    <source>
        <dbReference type="EMBL" id="QQK75504.1"/>
    </source>
</evidence>
<feature type="transmembrane region" description="Helical" evidence="1">
    <location>
        <begin position="21"/>
        <end position="41"/>
    </location>
</feature>
<reference evidence="2 3" key="1">
    <citation type="submission" date="2020-06" db="EMBL/GenBank/DDBJ databases">
        <title>Genomic analysis of Salicibibacter sp. NKC5-3.</title>
        <authorList>
            <person name="Oh Y.J."/>
        </authorList>
    </citation>
    <scope>NUCLEOTIDE SEQUENCE [LARGE SCALE GENOMIC DNA]</scope>
    <source>
        <strain evidence="2 3">NKC5-3</strain>
    </source>
</reference>
<accession>A0A7T6Z218</accession>
<dbReference type="SUPFAM" id="SSF53955">
    <property type="entry name" value="Lysozyme-like"/>
    <property type="match status" value="1"/>
</dbReference>
<keyword evidence="1" id="KW-0812">Transmembrane</keyword>
<evidence type="ECO:0000313" key="3">
    <source>
        <dbReference type="Proteomes" id="UP000595823"/>
    </source>
</evidence>
<organism evidence="2 3">
    <name type="scientific">Salicibibacter cibarius</name>
    <dbReference type="NCBI Taxonomy" id="2743000"/>
    <lineage>
        <taxon>Bacteria</taxon>
        <taxon>Bacillati</taxon>
        <taxon>Bacillota</taxon>
        <taxon>Bacilli</taxon>
        <taxon>Bacillales</taxon>
        <taxon>Bacillaceae</taxon>
        <taxon>Salicibibacter</taxon>
    </lineage>
</organism>
<keyword evidence="1" id="KW-0472">Membrane</keyword>
<dbReference type="AlphaFoldDB" id="A0A7T6Z218"/>
<dbReference type="EMBL" id="CP054705">
    <property type="protein sequence ID" value="QQK75504.1"/>
    <property type="molecule type" value="Genomic_DNA"/>
</dbReference>
<keyword evidence="1" id="KW-1133">Transmembrane helix</keyword>